<protein>
    <submittedName>
        <fullName evidence="2">Uncharacterized protein</fullName>
    </submittedName>
</protein>
<feature type="non-terminal residue" evidence="2">
    <location>
        <position position="187"/>
    </location>
</feature>
<accession>X1HTN3</accession>
<dbReference type="AlphaFoldDB" id="X1HTN3"/>
<comment type="caution">
    <text evidence="2">The sequence shown here is derived from an EMBL/GenBank/DDBJ whole genome shotgun (WGS) entry which is preliminary data.</text>
</comment>
<name>X1HTN3_9ZZZZ</name>
<evidence type="ECO:0000256" key="1">
    <source>
        <dbReference type="SAM" id="MobiDB-lite"/>
    </source>
</evidence>
<evidence type="ECO:0000313" key="2">
    <source>
        <dbReference type="EMBL" id="GAH73501.1"/>
    </source>
</evidence>
<reference evidence="2" key="1">
    <citation type="journal article" date="2014" name="Front. Microbiol.">
        <title>High frequency of phylogenetically diverse reductive dehalogenase-homologous genes in deep subseafloor sedimentary metagenomes.</title>
        <authorList>
            <person name="Kawai M."/>
            <person name="Futagami T."/>
            <person name="Toyoda A."/>
            <person name="Takaki Y."/>
            <person name="Nishi S."/>
            <person name="Hori S."/>
            <person name="Arai W."/>
            <person name="Tsubouchi T."/>
            <person name="Morono Y."/>
            <person name="Uchiyama I."/>
            <person name="Ito T."/>
            <person name="Fujiyama A."/>
            <person name="Inagaki F."/>
            <person name="Takami H."/>
        </authorList>
    </citation>
    <scope>NUCLEOTIDE SEQUENCE</scope>
    <source>
        <strain evidence="2">Expedition CK06-06</strain>
    </source>
</reference>
<dbReference type="EMBL" id="BARU01027370">
    <property type="protein sequence ID" value="GAH73501.1"/>
    <property type="molecule type" value="Genomic_DNA"/>
</dbReference>
<sequence length="187" mass="19888">MPGIDPITGKTIYSSPLQPKPPGDVQTTGTLQAPITGLATRMQQPSPIGSLLEKGTAIPTGTFPGTTAPAPTTGYGDIGYTPGGYTERQKFLGEGSMLPKFGYGGELGVNPYETQALDYITKMAETRQPLQTTMPAESFYREALAGEYSPLGDLFRKGVYETTEAGAMETLEKLQKGMGERFAHKGG</sequence>
<gene>
    <name evidence="2" type="ORF">S03H2_43828</name>
</gene>
<feature type="compositionally biased region" description="Low complexity" evidence="1">
    <location>
        <begin position="55"/>
        <end position="74"/>
    </location>
</feature>
<organism evidence="2">
    <name type="scientific">marine sediment metagenome</name>
    <dbReference type="NCBI Taxonomy" id="412755"/>
    <lineage>
        <taxon>unclassified sequences</taxon>
        <taxon>metagenomes</taxon>
        <taxon>ecological metagenomes</taxon>
    </lineage>
</organism>
<proteinExistence type="predicted"/>
<feature type="region of interest" description="Disordered" evidence="1">
    <location>
        <begin position="1"/>
        <end position="75"/>
    </location>
</feature>